<evidence type="ECO:0000259" key="1">
    <source>
        <dbReference type="PROSITE" id="PS51186"/>
    </source>
</evidence>
<keyword evidence="2" id="KW-0808">Transferase</keyword>
<gene>
    <name evidence="2" type="ORF">CLV96_2872</name>
</gene>
<dbReference type="Proteomes" id="UP000294684">
    <property type="component" value="Unassembled WGS sequence"/>
</dbReference>
<dbReference type="STRING" id="1193051.LEP1GSC017_1131"/>
<dbReference type="InterPro" id="IPR016181">
    <property type="entry name" value="Acyl_CoA_acyltransferase"/>
</dbReference>
<evidence type="ECO:0000313" key="2">
    <source>
        <dbReference type="EMBL" id="TDY73835.1"/>
    </source>
</evidence>
<dbReference type="AlphaFoldDB" id="A0A4R8N3G1"/>
<dbReference type="PROSITE" id="PS51186">
    <property type="entry name" value="GNAT"/>
    <property type="match status" value="1"/>
</dbReference>
<comment type="caution">
    <text evidence="2">The sequence shown here is derived from an EMBL/GenBank/DDBJ whole genome shotgun (WGS) entry which is preliminary data.</text>
</comment>
<keyword evidence="3" id="KW-1185">Reference proteome</keyword>
<dbReference type="RefSeq" id="WP_004787387.1">
    <property type="nucleotide sequence ID" value="NZ_RQGE01000035.1"/>
</dbReference>
<name>A0A4R8N3G1_LEPME</name>
<dbReference type="Gene3D" id="3.40.630.30">
    <property type="match status" value="1"/>
</dbReference>
<proteinExistence type="predicted"/>
<accession>A0A4R8N3G1</accession>
<evidence type="ECO:0000313" key="3">
    <source>
        <dbReference type="Proteomes" id="UP000294684"/>
    </source>
</evidence>
<dbReference type="CDD" id="cd04301">
    <property type="entry name" value="NAT_SF"/>
    <property type="match status" value="1"/>
</dbReference>
<dbReference type="EMBL" id="SORO01000001">
    <property type="protein sequence ID" value="TDY73835.1"/>
    <property type="molecule type" value="Genomic_DNA"/>
</dbReference>
<protein>
    <submittedName>
        <fullName evidence="2">N-acetylglutamate synthase-like GNAT family acetyltransferase</fullName>
    </submittedName>
</protein>
<dbReference type="Pfam" id="PF00583">
    <property type="entry name" value="Acetyltransf_1"/>
    <property type="match status" value="1"/>
</dbReference>
<dbReference type="OrthoDB" id="7678938at2"/>
<feature type="domain" description="N-acetyltransferase" evidence="1">
    <location>
        <begin position="9"/>
        <end position="156"/>
    </location>
</feature>
<dbReference type="InterPro" id="IPR000182">
    <property type="entry name" value="GNAT_dom"/>
</dbReference>
<organism evidence="2 3">
    <name type="scientific">Leptospira meyeri</name>
    <dbReference type="NCBI Taxonomy" id="29508"/>
    <lineage>
        <taxon>Bacteria</taxon>
        <taxon>Pseudomonadati</taxon>
        <taxon>Spirochaetota</taxon>
        <taxon>Spirochaetia</taxon>
        <taxon>Leptospirales</taxon>
        <taxon>Leptospiraceae</taxon>
        <taxon>Leptospira</taxon>
    </lineage>
</organism>
<reference evidence="2 3" key="1">
    <citation type="submission" date="2019-03" db="EMBL/GenBank/DDBJ databases">
        <title>Genomic Encyclopedia of Archaeal and Bacterial Type Strains, Phase II (KMG-II): from individual species to whole genera.</title>
        <authorList>
            <person name="Goeker M."/>
        </authorList>
    </citation>
    <scope>NUCLEOTIDE SEQUENCE [LARGE SCALE GENOMIC DNA]</scope>
    <source>
        <strain evidence="2 3">DSM 21537</strain>
    </source>
</reference>
<dbReference type="GeneID" id="79828152"/>
<dbReference type="SUPFAM" id="SSF55729">
    <property type="entry name" value="Acyl-CoA N-acyltransferases (Nat)"/>
    <property type="match status" value="1"/>
</dbReference>
<dbReference type="GO" id="GO:0016747">
    <property type="term" value="F:acyltransferase activity, transferring groups other than amino-acyl groups"/>
    <property type="evidence" value="ECO:0007669"/>
    <property type="project" value="InterPro"/>
</dbReference>
<sequence>MKDDFDFQVLLPDENDTIQMIANWYLDEWQIPIEKTILKLESITLDDSQFQVIATHGGRPVATGGVYHRVGLLEKEPRFAIHQHWLGLVYTIPEWRHKGIGAELCRQIEVMAKNRGINEIYLFSDTAVSLYNRLGWIEVEVVVFGHRTVTVMKKEI</sequence>